<evidence type="ECO:0000256" key="3">
    <source>
        <dbReference type="ARBA" id="ARBA00022801"/>
    </source>
</evidence>
<keyword evidence="4" id="KW-0788">Thiol protease</keyword>
<name>A0A061AHU6_RHOTO</name>
<feature type="region of interest" description="Disordered" evidence="6">
    <location>
        <begin position="81"/>
        <end position="106"/>
    </location>
</feature>
<dbReference type="OrthoDB" id="1939479at2759"/>
<protein>
    <submittedName>
        <fullName evidence="8">RHTO0S02e11188g2_1</fullName>
    </submittedName>
</protein>
<evidence type="ECO:0000313" key="8">
    <source>
        <dbReference type="EMBL" id="CDR37144.1"/>
    </source>
</evidence>
<sequence length="784" mass="88471">MPTLKRRLSAHDSPDAHRSPDHRADAVVLRGASPSSNKRVRRDDIEQDSSPATWVAPWGAFFTQGVDLIKVAAKSAFNLATTSTSLPHPDPRAPRRLSAPTTNGISPLSRRELKQLRQEHKQIKEELVWYRMEARAQGGEVSKDSPQVFDLEQRLKALKLKIEGAQRAKHSQLAANGGFFGTDASPARMAGGSNGLLNGAPGTSGLLGGYQRKKPMGSDKKRISSFSTTLETLPRSRIKPRPPSPSDFVVPTLHANLLSPTPEPAGPSDNPRPPWAPTWDPALSPPLPSIPSTFLVPHHSTVSSPSESPAETTDSSFSRRLFRQSSPELPFLVEPSSRITSTRTKQHKADLANRDRATVEELRRDAQLRKAASTNDVRTRYRGLDFDVDDEEEAPEAEDALEERVYRQKNEQMLKQEDAKLGSKHIKLHRARAGETAMQHRIPLTTSSLVRPSALDRSLFFPGPSAYPTKNGVVPSTQLGRSASSFRLEHTLRQAKKTMAEPTREALEKYEQMQKELKELDEKAELELEVVKLQKRQFPKALSAEHQARAKAIFANRAYDVSMKGGSAAHRDIIRLKDRTWLNDEIVNFYGAMINARSDEADKREAKEGPKARGEGVKRLRKAFCFNTHFWNMFGDHGFSRVKRWTKRFDTFEKDIIIVPINHNNSHWVCAAVNIALKRFEYYDSLGNPSAFVYDRLRRWLAEEHKSKKGGKEIDLSEWENFWMTDVPLQANADDCGVFTCMFMESLSRDVDGFDFEQKNMPYLRHRIAIEIDQQKLLDLEPWA</sequence>
<feature type="compositionally biased region" description="Pro residues" evidence="6">
    <location>
        <begin position="261"/>
        <end position="276"/>
    </location>
</feature>
<feature type="region of interest" description="Disordered" evidence="6">
    <location>
        <begin position="206"/>
        <end position="352"/>
    </location>
</feature>
<feature type="compositionally biased region" description="Basic and acidic residues" evidence="6">
    <location>
        <begin position="9"/>
        <end position="25"/>
    </location>
</feature>
<feature type="coiled-coil region" evidence="5">
    <location>
        <begin position="106"/>
        <end position="168"/>
    </location>
</feature>
<dbReference type="PANTHER" id="PTHR12606">
    <property type="entry name" value="SENTRIN/SUMO-SPECIFIC PROTEASE"/>
    <property type="match status" value="1"/>
</dbReference>
<keyword evidence="5" id="KW-0175">Coiled coil</keyword>
<dbReference type="GO" id="GO:0005634">
    <property type="term" value="C:nucleus"/>
    <property type="evidence" value="ECO:0007669"/>
    <property type="project" value="TreeGrafter"/>
</dbReference>
<keyword evidence="2" id="KW-0645">Protease</keyword>
<feature type="compositionally biased region" description="Low complexity" evidence="6">
    <location>
        <begin position="315"/>
        <end position="326"/>
    </location>
</feature>
<comment type="similarity">
    <text evidence="1">Belongs to the peptidase C48 family.</text>
</comment>
<dbReference type="GO" id="GO:0016929">
    <property type="term" value="F:deSUMOylase activity"/>
    <property type="evidence" value="ECO:0007669"/>
    <property type="project" value="TreeGrafter"/>
</dbReference>
<keyword evidence="3" id="KW-0378">Hydrolase</keyword>
<evidence type="ECO:0000259" key="7">
    <source>
        <dbReference type="PROSITE" id="PS50600"/>
    </source>
</evidence>
<evidence type="ECO:0000256" key="5">
    <source>
        <dbReference type="SAM" id="Coils"/>
    </source>
</evidence>
<dbReference type="InterPro" id="IPR038765">
    <property type="entry name" value="Papain-like_cys_pep_sf"/>
</dbReference>
<dbReference type="PANTHER" id="PTHR12606:SF141">
    <property type="entry name" value="GH15225P-RELATED"/>
    <property type="match status" value="1"/>
</dbReference>
<dbReference type="EMBL" id="LK052937">
    <property type="protein sequence ID" value="CDR37144.1"/>
    <property type="molecule type" value="Genomic_DNA"/>
</dbReference>
<accession>A0A061AHU6</accession>
<reference evidence="8" key="1">
    <citation type="journal article" date="2014" name="Genome Announc.">
        <title>Draft genome sequence of Rhodosporidium toruloides CECT1137, an oleaginous yeast of biotechnological interest.</title>
        <authorList>
            <person name="Morin N."/>
            <person name="Calcas X."/>
            <person name="Devillers H."/>
            <person name="Durrens P."/>
            <person name="Sherman D.J."/>
            <person name="Nicaud J.-M."/>
            <person name="Neuveglise C."/>
        </authorList>
    </citation>
    <scope>NUCLEOTIDE SEQUENCE</scope>
    <source>
        <strain evidence="8">CECT1137</strain>
    </source>
</reference>
<evidence type="ECO:0000256" key="2">
    <source>
        <dbReference type="ARBA" id="ARBA00022670"/>
    </source>
</evidence>
<dbReference type="Pfam" id="PF02902">
    <property type="entry name" value="Peptidase_C48"/>
    <property type="match status" value="1"/>
</dbReference>
<dbReference type="PROSITE" id="PS50600">
    <property type="entry name" value="ULP_PROTEASE"/>
    <property type="match status" value="1"/>
</dbReference>
<feature type="region of interest" description="Disordered" evidence="6">
    <location>
        <begin position="1"/>
        <end position="49"/>
    </location>
</feature>
<dbReference type="InterPro" id="IPR003653">
    <property type="entry name" value="Peptidase_C48_C"/>
</dbReference>
<dbReference type="SUPFAM" id="SSF54001">
    <property type="entry name" value="Cysteine proteinases"/>
    <property type="match status" value="1"/>
</dbReference>
<evidence type="ECO:0000256" key="4">
    <source>
        <dbReference type="ARBA" id="ARBA00022807"/>
    </source>
</evidence>
<feature type="compositionally biased region" description="Polar residues" evidence="6">
    <location>
        <begin position="300"/>
        <end position="314"/>
    </location>
</feature>
<gene>
    <name evidence="8" type="ORF">RHTO0S_02e11188g</name>
</gene>
<dbReference type="AlphaFoldDB" id="A0A061AHU6"/>
<feature type="domain" description="Ubiquitin-like protease family profile" evidence="7">
    <location>
        <begin position="566"/>
        <end position="747"/>
    </location>
</feature>
<dbReference type="Gene3D" id="3.40.395.10">
    <property type="entry name" value="Adenoviral Proteinase, Chain A"/>
    <property type="match status" value="1"/>
</dbReference>
<dbReference type="GO" id="GO:0006508">
    <property type="term" value="P:proteolysis"/>
    <property type="evidence" value="ECO:0007669"/>
    <property type="project" value="UniProtKB-KW"/>
</dbReference>
<evidence type="ECO:0000256" key="6">
    <source>
        <dbReference type="SAM" id="MobiDB-lite"/>
    </source>
</evidence>
<organism evidence="8">
    <name type="scientific">Rhodotorula toruloides</name>
    <name type="common">Yeast</name>
    <name type="synonym">Rhodosporidium toruloides</name>
    <dbReference type="NCBI Taxonomy" id="5286"/>
    <lineage>
        <taxon>Eukaryota</taxon>
        <taxon>Fungi</taxon>
        <taxon>Dikarya</taxon>
        <taxon>Basidiomycota</taxon>
        <taxon>Pucciniomycotina</taxon>
        <taxon>Microbotryomycetes</taxon>
        <taxon>Sporidiobolales</taxon>
        <taxon>Sporidiobolaceae</taxon>
        <taxon>Rhodotorula</taxon>
    </lineage>
</organism>
<feature type="coiled-coil region" evidence="5">
    <location>
        <begin position="503"/>
        <end position="530"/>
    </location>
</feature>
<proteinExistence type="inferred from homology"/>
<dbReference type="GO" id="GO:0016926">
    <property type="term" value="P:protein desumoylation"/>
    <property type="evidence" value="ECO:0007669"/>
    <property type="project" value="TreeGrafter"/>
</dbReference>
<evidence type="ECO:0000256" key="1">
    <source>
        <dbReference type="ARBA" id="ARBA00005234"/>
    </source>
</evidence>